<keyword evidence="2" id="KW-1133">Transmembrane helix</keyword>
<feature type="transmembrane region" description="Helical" evidence="2">
    <location>
        <begin position="129"/>
        <end position="149"/>
    </location>
</feature>
<evidence type="ECO:0000313" key="4">
    <source>
        <dbReference type="RefSeq" id="XP_022091742.1"/>
    </source>
</evidence>
<dbReference type="GeneID" id="110979895"/>
<feature type="compositionally biased region" description="Polar residues" evidence="1">
    <location>
        <begin position="57"/>
        <end position="82"/>
    </location>
</feature>
<reference evidence="4" key="1">
    <citation type="submission" date="2025-08" db="UniProtKB">
        <authorList>
            <consortium name="RefSeq"/>
        </authorList>
    </citation>
    <scope>IDENTIFICATION</scope>
</reference>
<accession>A0A8B7YGM8</accession>
<evidence type="ECO:0000313" key="3">
    <source>
        <dbReference type="Proteomes" id="UP000694845"/>
    </source>
</evidence>
<sequence>MAHRKVHSREKMTRVFLLVIAIYLDCVWSMEGNVTTEEAETTPSLSGTASEADARTENPTSSRHASTNTEDTLPSTERTSPSGEHDVKSSPFGNTSISTSILTTEHPTDASPQYGEIHWLLFTGWQMPLFMVCVEIFAYCVTIFIVFGFSQKRSRVKRFGHFSWKGPNPFQVQDAKNVKAAREHYIGTDFKEGRFKAKKPSIRGHRP</sequence>
<dbReference type="OrthoDB" id="10461897at2759"/>
<dbReference type="Proteomes" id="UP000694845">
    <property type="component" value="Unplaced"/>
</dbReference>
<name>A0A8B7YGM8_ACAPL</name>
<protein>
    <submittedName>
        <fullName evidence="4">Uncharacterized protein LOC110979895</fullName>
    </submittedName>
</protein>
<keyword evidence="2" id="KW-0472">Membrane</keyword>
<keyword evidence="2" id="KW-0812">Transmembrane</keyword>
<proteinExistence type="predicted"/>
<feature type="region of interest" description="Disordered" evidence="1">
    <location>
        <begin position="35"/>
        <end position="93"/>
    </location>
</feature>
<gene>
    <name evidence="4" type="primary">LOC110979895</name>
</gene>
<organism evidence="3 4">
    <name type="scientific">Acanthaster planci</name>
    <name type="common">Crown-of-thorns starfish</name>
    <dbReference type="NCBI Taxonomy" id="133434"/>
    <lineage>
        <taxon>Eukaryota</taxon>
        <taxon>Metazoa</taxon>
        <taxon>Echinodermata</taxon>
        <taxon>Eleutherozoa</taxon>
        <taxon>Asterozoa</taxon>
        <taxon>Asteroidea</taxon>
        <taxon>Valvatacea</taxon>
        <taxon>Valvatida</taxon>
        <taxon>Acanthasteridae</taxon>
        <taxon>Acanthaster</taxon>
    </lineage>
</organism>
<evidence type="ECO:0000256" key="1">
    <source>
        <dbReference type="SAM" id="MobiDB-lite"/>
    </source>
</evidence>
<feature type="transmembrane region" description="Helical" evidence="2">
    <location>
        <begin position="12"/>
        <end position="30"/>
    </location>
</feature>
<dbReference type="OMA" id="IHWLLFT"/>
<keyword evidence="3" id="KW-1185">Reference proteome</keyword>
<dbReference type="AlphaFoldDB" id="A0A8B7YGM8"/>
<dbReference type="RefSeq" id="XP_022091742.1">
    <property type="nucleotide sequence ID" value="XM_022236050.1"/>
</dbReference>
<evidence type="ECO:0000256" key="2">
    <source>
        <dbReference type="SAM" id="Phobius"/>
    </source>
</evidence>
<feature type="compositionally biased region" description="Polar residues" evidence="1">
    <location>
        <begin position="35"/>
        <end position="49"/>
    </location>
</feature>
<dbReference type="KEGG" id="aplc:110979895"/>